<dbReference type="InterPro" id="IPR000719">
    <property type="entry name" value="Prot_kinase_dom"/>
</dbReference>
<dbReference type="InterPro" id="IPR008271">
    <property type="entry name" value="Ser/Thr_kinase_AS"/>
</dbReference>
<evidence type="ECO:0000313" key="15">
    <source>
        <dbReference type="Ensembl" id="ENSEBUP00000010872.1"/>
    </source>
</evidence>
<keyword evidence="7" id="KW-0418">Kinase</keyword>
<dbReference type="SUPFAM" id="SSF56112">
    <property type="entry name" value="Protein kinase-like (PK-like)"/>
    <property type="match status" value="1"/>
</dbReference>
<sequence>MAEESSCEIPDNEHENVVNGDENDIVVKVPKAPSIKEFSVLKPVSRGAFGKVYLARRSGDDRLYAVKVMKKVEMVNKNMVHQVQAERNALALSKSPFIVHLYYSLQTANNIYLVMEYLVGGDLKSLLHVYGYFDEEMAIKYIAEVALALDYLHRHGIIHRDLKPDNMLISNDGHVKLTDFGLSKVCLNREINMADIMHTPSMHGKKNAPSRTPGQILSLVSSFAFGQRSCEKSHEHCAAQSMQLSTESGSLQFLVSNIENISSLQGPLSLKMSPLGGCYSSVMDISTLASNTCGTSMMEMSIQNSSPCSMSSPNSLQATIPVLVQPLPCSTPENEPRGRMHEEPRVAMLRCGTPLPKRVSSLGVHAANPTARASPAPVLSLTPQLLEARAVTGGSSESSGSVFLHSSEEHSDHHGLSCGNNESNIPKEEAKKTLPSWKSSKSFRVYVRPDDFGSQMIPASPDQEIVTLGTSEINNKTNLHPPNVKANGLNSFTDIWQEEQQQSNAYADTCPETMEENKENLFIPKVKKLEDLRCTRSLNSIKRKLDQMLSPDDEYRSNKKRVCKFARAHLGTGITSIVKTLRIEADPVAEMPVTTITPPQPSRASKGGTSSLDQPGVAKNLLLKMQSQAKPSLNVLTISPKMTQTGICSPNVSSESSLIELFVPEFDHSGRDMSFENEEMECKQDRTAEKLQPENIILQSHPSCDMIQALLNLEVPSKCLPPHSKRRSSIIFTSLDNHVNSMRVSPSLSAFQSCFSLTTLQNSPMASTSLLEDNHLSTTCPISVHTPFRTPKTVRRGVANHNKSIHIFGTPDYLAPELLLGIPHGIAVDWWALGVCLFEFLSGVPPFNDETPQQVFQNILQRDIPWPVDEEALSYDAHDAVSRLLEIDHTKREGFNMLQEHPLFAKFAWDRLLEQPMPFVPQPDDETDTTYFQARNEAQHLKCLL</sequence>
<dbReference type="FunFam" id="1.10.510.10:FF:000484">
    <property type="entry name" value="Serine/threonine-protein kinase greatwall, putative"/>
    <property type="match status" value="1"/>
</dbReference>
<evidence type="ECO:0000313" key="16">
    <source>
        <dbReference type="Proteomes" id="UP000694388"/>
    </source>
</evidence>
<keyword evidence="4" id="KW-0723">Serine/threonine-protein kinase</keyword>
<evidence type="ECO:0000256" key="7">
    <source>
        <dbReference type="ARBA" id="ARBA00022777"/>
    </source>
</evidence>
<dbReference type="Proteomes" id="UP000694388">
    <property type="component" value="Unplaced"/>
</dbReference>
<feature type="domain" description="Protein kinase" evidence="13">
    <location>
        <begin position="564"/>
        <end position="904"/>
    </location>
</feature>
<evidence type="ECO:0000256" key="5">
    <source>
        <dbReference type="ARBA" id="ARBA00022679"/>
    </source>
</evidence>
<accession>A0A8C4Q782</accession>
<dbReference type="FunFam" id="1.10.510.10:FF:000278">
    <property type="entry name" value="serine/threonine-protein kinase greatwall isoform X1"/>
    <property type="match status" value="1"/>
</dbReference>
<evidence type="ECO:0000256" key="4">
    <source>
        <dbReference type="ARBA" id="ARBA00022527"/>
    </source>
</evidence>
<feature type="region of interest" description="Disordered" evidence="12">
    <location>
        <begin position="593"/>
        <end position="613"/>
    </location>
</feature>
<dbReference type="GeneTree" id="ENSGT00940000157002"/>
<evidence type="ECO:0000256" key="8">
    <source>
        <dbReference type="ARBA" id="ARBA00022840"/>
    </source>
</evidence>
<dbReference type="GO" id="GO:0004674">
    <property type="term" value="F:protein serine/threonine kinase activity"/>
    <property type="evidence" value="ECO:0007669"/>
    <property type="project" value="UniProtKB-KW"/>
</dbReference>
<reference evidence="15" key="2">
    <citation type="submission" date="2025-09" db="UniProtKB">
        <authorList>
            <consortium name="Ensembl"/>
        </authorList>
    </citation>
    <scope>IDENTIFICATION</scope>
</reference>
<evidence type="ECO:0000259" key="14">
    <source>
        <dbReference type="PROSITE" id="PS51285"/>
    </source>
</evidence>
<keyword evidence="16" id="KW-1185">Reference proteome</keyword>
<feature type="region of interest" description="Disordered" evidence="12">
    <location>
        <begin position="391"/>
        <end position="434"/>
    </location>
</feature>
<dbReference type="PANTHER" id="PTHR24356">
    <property type="entry name" value="SERINE/THREONINE-PROTEIN KINASE"/>
    <property type="match status" value="1"/>
</dbReference>
<protein>
    <recommendedName>
        <fullName evidence="3">Serine/threonine-protein kinase greatwall</fullName>
        <ecNumber evidence="2">2.7.11.1</ecNumber>
    </recommendedName>
    <alternativeName>
        <fullName evidence="9">Microtubule-associated serine/threonine-protein kinase-like</fullName>
    </alternativeName>
</protein>
<feature type="compositionally biased region" description="Basic and acidic residues" evidence="12">
    <location>
        <begin position="406"/>
        <end position="415"/>
    </location>
</feature>
<dbReference type="Gene3D" id="3.30.200.20">
    <property type="entry name" value="Phosphorylase Kinase, domain 1"/>
    <property type="match status" value="2"/>
</dbReference>
<evidence type="ECO:0000259" key="13">
    <source>
        <dbReference type="PROSITE" id="PS50011"/>
    </source>
</evidence>
<dbReference type="GO" id="GO:0005524">
    <property type="term" value="F:ATP binding"/>
    <property type="evidence" value="ECO:0007669"/>
    <property type="project" value="UniProtKB-KW"/>
</dbReference>
<organism evidence="15 16">
    <name type="scientific">Eptatretus burgeri</name>
    <name type="common">Inshore hagfish</name>
    <dbReference type="NCBI Taxonomy" id="7764"/>
    <lineage>
        <taxon>Eukaryota</taxon>
        <taxon>Metazoa</taxon>
        <taxon>Chordata</taxon>
        <taxon>Craniata</taxon>
        <taxon>Vertebrata</taxon>
        <taxon>Cyclostomata</taxon>
        <taxon>Myxini</taxon>
        <taxon>Myxiniformes</taxon>
        <taxon>Myxinidae</taxon>
        <taxon>Eptatretinae</taxon>
        <taxon>Eptatretus</taxon>
    </lineage>
</organism>
<comment type="catalytic activity">
    <reaction evidence="11">
        <text>L-seryl-[protein] + ATP = O-phospho-L-seryl-[protein] + ADP + H(+)</text>
        <dbReference type="Rhea" id="RHEA:17989"/>
        <dbReference type="Rhea" id="RHEA-COMP:9863"/>
        <dbReference type="Rhea" id="RHEA-COMP:11604"/>
        <dbReference type="ChEBI" id="CHEBI:15378"/>
        <dbReference type="ChEBI" id="CHEBI:29999"/>
        <dbReference type="ChEBI" id="CHEBI:30616"/>
        <dbReference type="ChEBI" id="CHEBI:83421"/>
        <dbReference type="ChEBI" id="CHEBI:456216"/>
        <dbReference type="EC" id="2.7.11.1"/>
    </reaction>
</comment>
<evidence type="ECO:0000256" key="3">
    <source>
        <dbReference type="ARBA" id="ARBA00022148"/>
    </source>
</evidence>
<proteinExistence type="inferred from homology"/>
<evidence type="ECO:0000256" key="9">
    <source>
        <dbReference type="ARBA" id="ARBA00033099"/>
    </source>
</evidence>
<dbReference type="GO" id="GO:0005634">
    <property type="term" value="C:nucleus"/>
    <property type="evidence" value="ECO:0007669"/>
    <property type="project" value="TreeGrafter"/>
</dbReference>
<dbReference type="PANTHER" id="PTHR24356:SF1">
    <property type="entry name" value="SERINE_THREONINE-PROTEIN KINASE GREATWALL"/>
    <property type="match status" value="1"/>
</dbReference>
<reference evidence="15" key="1">
    <citation type="submission" date="2025-08" db="UniProtKB">
        <authorList>
            <consortium name="Ensembl"/>
        </authorList>
    </citation>
    <scope>IDENTIFICATION</scope>
</reference>
<dbReference type="SMART" id="SM00220">
    <property type="entry name" value="S_TKc"/>
    <property type="match status" value="1"/>
</dbReference>
<comment type="similarity">
    <text evidence="1">Belongs to the protein kinase superfamily. AGC Ser/Thr protein kinase family.</text>
</comment>
<dbReference type="PROSITE" id="PS50011">
    <property type="entry name" value="PROTEIN_KINASE_DOM"/>
    <property type="match status" value="2"/>
</dbReference>
<dbReference type="InterPro" id="IPR000961">
    <property type="entry name" value="AGC-kinase_C"/>
</dbReference>
<dbReference type="GO" id="GO:0035556">
    <property type="term" value="P:intracellular signal transduction"/>
    <property type="evidence" value="ECO:0007669"/>
    <property type="project" value="TreeGrafter"/>
</dbReference>
<dbReference type="AlphaFoldDB" id="A0A8C4Q782"/>
<dbReference type="Ensembl" id="ENSEBUT00000011428.1">
    <property type="protein sequence ID" value="ENSEBUP00000010872.1"/>
    <property type="gene ID" value="ENSEBUG00000006988.1"/>
</dbReference>
<feature type="compositionally biased region" description="Low complexity" evidence="12">
    <location>
        <begin position="393"/>
        <end position="405"/>
    </location>
</feature>
<evidence type="ECO:0000256" key="11">
    <source>
        <dbReference type="ARBA" id="ARBA00048679"/>
    </source>
</evidence>
<dbReference type="Gene3D" id="1.10.510.10">
    <property type="entry name" value="Transferase(Phosphotransferase) domain 1"/>
    <property type="match status" value="2"/>
</dbReference>
<dbReference type="FunFam" id="3.30.200.20:FF:000550">
    <property type="entry name" value="Serine/threonine-protein kinase greatwall"/>
    <property type="match status" value="1"/>
</dbReference>
<keyword evidence="5" id="KW-0808">Transferase</keyword>
<evidence type="ECO:0000256" key="2">
    <source>
        <dbReference type="ARBA" id="ARBA00012513"/>
    </source>
</evidence>
<dbReference type="InterPro" id="IPR050236">
    <property type="entry name" value="Ser_Thr_kinase_AGC"/>
</dbReference>
<dbReference type="EC" id="2.7.11.1" evidence="2"/>
<dbReference type="PROSITE" id="PS51285">
    <property type="entry name" value="AGC_KINASE_CTER"/>
    <property type="match status" value="1"/>
</dbReference>
<dbReference type="Pfam" id="PF00069">
    <property type="entry name" value="Pkinase"/>
    <property type="match status" value="2"/>
</dbReference>
<feature type="domain" description="Protein kinase" evidence="13">
    <location>
        <begin position="38"/>
        <end position="385"/>
    </location>
</feature>
<name>A0A8C4Q782_EPTBU</name>
<evidence type="ECO:0000256" key="10">
    <source>
        <dbReference type="ARBA" id="ARBA00047899"/>
    </source>
</evidence>
<evidence type="ECO:0000256" key="6">
    <source>
        <dbReference type="ARBA" id="ARBA00022741"/>
    </source>
</evidence>
<keyword evidence="8" id="KW-0067">ATP-binding</keyword>
<evidence type="ECO:0000256" key="1">
    <source>
        <dbReference type="ARBA" id="ARBA00009903"/>
    </source>
</evidence>
<evidence type="ECO:0000256" key="12">
    <source>
        <dbReference type="SAM" id="MobiDB-lite"/>
    </source>
</evidence>
<dbReference type="InterPro" id="IPR011009">
    <property type="entry name" value="Kinase-like_dom_sf"/>
</dbReference>
<comment type="catalytic activity">
    <reaction evidence="10">
        <text>L-threonyl-[protein] + ATP = O-phospho-L-threonyl-[protein] + ADP + H(+)</text>
        <dbReference type="Rhea" id="RHEA:46608"/>
        <dbReference type="Rhea" id="RHEA-COMP:11060"/>
        <dbReference type="Rhea" id="RHEA-COMP:11605"/>
        <dbReference type="ChEBI" id="CHEBI:15378"/>
        <dbReference type="ChEBI" id="CHEBI:30013"/>
        <dbReference type="ChEBI" id="CHEBI:30616"/>
        <dbReference type="ChEBI" id="CHEBI:61977"/>
        <dbReference type="ChEBI" id="CHEBI:456216"/>
        <dbReference type="EC" id="2.7.11.1"/>
    </reaction>
</comment>
<dbReference type="PROSITE" id="PS00108">
    <property type="entry name" value="PROTEIN_KINASE_ST"/>
    <property type="match status" value="1"/>
</dbReference>
<feature type="domain" description="AGC-kinase C-terminal" evidence="14">
    <location>
        <begin position="905"/>
        <end position="945"/>
    </location>
</feature>
<keyword evidence="6" id="KW-0547">Nucleotide-binding</keyword>